<dbReference type="EMBL" id="ML000972">
    <property type="protein sequence ID" value="RKO83667.1"/>
    <property type="molecule type" value="Genomic_DNA"/>
</dbReference>
<sequence>MHPHRPQDSTSRPSWSAANHLIRLIVDALLSLQSALLNAYLTYGETGALRSIPRMSTAHILDLFRATLGGNALSTSEAALAGIGIATADHSVAMLAACDALVSQWVQSDEERTDAVDVLIGLAETLSSELKSIWRNFAAQGSFLMTHHLEGLRAVWARTNYSVYCRHILSQDESPDNTALLDGIHARVSHDRLTHCPLLTDADPPPIPILFDITSRNPSRRLSYSSTTSSASSSPPRTSPLPIGRRARSFTSGLGGSILSSLDAMHAASSYASGTTPHRAQLGSLVGTGAGFARSIPDEEASVRGIAPPASVFSDRQSVVGGVPPPTNAHLHEIEVALGSAAHVLGNPVMSPDAGCHLLVFVHGLLGSAFDFRQYKNRIVHALYNFGIVNEEDTFGDIEALSSNLVEEIS</sequence>
<reference evidence="4" key="1">
    <citation type="journal article" date="2018" name="Nat. Microbiol.">
        <title>Leveraging single-cell genomics to expand the fungal tree of life.</title>
        <authorList>
            <person name="Ahrendt S.R."/>
            <person name="Quandt C.A."/>
            <person name="Ciobanu D."/>
            <person name="Clum A."/>
            <person name="Salamov A."/>
            <person name="Andreopoulos B."/>
            <person name="Cheng J.F."/>
            <person name="Woyke T."/>
            <person name="Pelin A."/>
            <person name="Henrissat B."/>
            <person name="Reynolds N.K."/>
            <person name="Benny G.L."/>
            <person name="Smith M.E."/>
            <person name="James T.Y."/>
            <person name="Grigoriev I.V."/>
        </authorList>
    </citation>
    <scope>NUCLEOTIDE SEQUENCE [LARGE SCALE GENOMIC DNA]</scope>
</reference>
<feature type="compositionally biased region" description="Low complexity" evidence="1">
    <location>
        <begin position="220"/>
        <end position="242"/>
    </location>
</feature>
<dbReference type="Proteomes" id="UP000269721">
    <property type="component" value="Unassembled WGS sequence"/>
</dbReference>
<feature type="non-terminal residue" evidence="3">
    <location>
        <position position="410"/>
    </location>
</feature>
<dbReference type="InterPro" id="IPR007751">
    <property type="entry name" value="DUF676_lipase-like"/>
</dbReference>
<dbReference type="Pfam" id="PF05057">
    <property type="entry name" value="DUF676"/>
    <property type="match status" value="1"/>
</dbReference>
<feature type="domain" description="DUF676" evidence="2">
    <location>
        <begin position="356"/>
        <end position="409"/>
    </location>
</feature>
<name>A0A4V1IPN4_9FUNG</name>
<protein>
    <recommendedName>
        <fullName evidence="2">DUF676 domain-containing protein</fullName>
    </recommendedName>
</protein>
<evidence type="ECO:0000313" key="3">
    <source>
        <dbReference type="EMBL" id="RKO83667.1"/>
    </source>
</evidence>
<evidence type="ECO:0000256" key="1">
    <source>
        <dbReference type="SAM" id="MobiDB-lite"/>
    </source>
</evidence>
<evidence type="ECO:0000259" key="2">
    <source>
        <dbReference type="Pfam" id="PF05057"/>
    </source>
</evidence>
<dbReference type="AlphaFoldDB" id="A0A4V1IPN4"/>
<gene>
    <name evidence="3" type="ORF">BDK51DRAFT_30639</name>
</gene>
<keyword evidence="4" id="KW-1185">Reference proteome</keyword>
<accession>A0A4V1IPN4</accession>
<feature type="region of interest" description="Disordered" evidence="1">
    <location>
        <begin position="219"/>
        <end position="246"/>
    </location>
</feature>
<organism evidence="3 4">
    <name type="scientific">Blyttiomyces helicus</name>
    <dbReference type="NCBI Taxonomy" id="388810"/>
    <lineage>
        <taxon>Eukaryota</taxon>
        <taxon>Fungi</taxon>
        <taxon>Fungi incertae sedis</taxon>
        <taxon>Chytridiomycota</taxon>
        <taxon>Chytridiomycota incertae sedis</taxon>
        <taxon>Chytridiomycetes</taxon>
        <taxon>Chytridiomycetes incertae sedis</taxon>
        <taxon>Blyttiomyces</taxon>
    </lineage>
</organism>
<dbReference type="OrthoDB" id="273452at2759"/>
<evidence type="ECO:0000313" key="4">
    <source>
        <dbReference type="Proteomes" id="UP000269721"/>
    </source>
</evidence>
<proteinExistence type="predicted"/>